<dbReference type="PANTHER" id="PTHR43091">
    <property type="entry name" value="3-OXOACYL-[ACYL-CARRIER-PROTEIN] SYNTHASE"/>
    <property type="match status" value="1"/>
</dbReference>
<comment type="caution">
    <text evidence="13">The sequence shown here is derived from an EMBL/GenBank/DDBJ whole genome shotgun (WGS) entry which is preliminary data.</text>
</comment>
<dbReference type="Pfam" id="PF08545">
    <property type="entry name" value="ACP_syn_III"/>
    <property type="match status" value="1"/>
</dbReference>
<proteinExistence type="inferred from homology"/>
<dbReference type="EC" id="2.3.1.180" evidence="9"/>
<dbReference type="RefSeq" id="WP_067480860.1">
    <property type="nucleotide sequence ID" value="NZ_BJUG01000003.1"/>
</dbReference>
<dbReference type="InterPro" id="IPR013751">
    <property type="entry name" value="ACP_syn_III_N"/>
</dbReference>
<evidence type="ECO:0000256" key="6">
    <source>
        <dbReference type="ARBA" id="ARBA00023160"/>
    </source>
</evidence>
<evidence type="ECO:0000259" key="11">
    <source>
        <dbReference type="Pfam" id="PF08545"/>
    </source>
</evidence>
<keyword evidence="6 9" id="KW-0275">Fatty acid biosynthesis</keyword>
<keyword evidence="3 9" id="KW-0808">Transferase</keyword>
<comment type="catalytic activity">
    <reaction evidence="9">
        <text>malonyl-[ACP] + acetyl-CoA + H(+) = 3-oxobutanoyl-[ACP] + CO2 + CoA</text>
        <dbReference type="Rhea" id="RHEA:12080"/>
        <dbReference type="Rhea" id="RHEA-COMP:9623"/>
        <dbReference type="Rhea" id="RHEA-COMP:9625"/>
        <dbReference type="ChEBI" id="CHEBI:15378"/>
        <dbReference type="ChEBI" id="CHEBI:16526"/>
        <dbReference type="ChEBI" id="CHEBI:57287"/>
        <dbReference type="ChEBI" id="CHEBI:57288"/>
        <dbReference type="ChEBI" id="CHEBI:78449"/>
        <dbReference type="ChEBI" id="CHEBI:78450"/>
        <dbReference type="EC" id="2.3.1.180"/>
    </reaction>
</comment>
<feature type="domain" description="Beta-ketoacyl-[acyl-carrier-protein] synthase III N-terminal" evidence="11">
    <location>
        <begin position="107"/>
        <end position="183"/>
    </location>
</feature>
<dbReference type="GO" id="GO:0004315">
    <property type="term" value="F:3-oxoacyl-[acyl-carrier-protein] synthase activity"/>
    <property type="evidence" value="ECO:0007669"/>
    <property type="project" value="InterPro"/>
</dbReference>
<dbReference type="PATRIC" id="fig|417368.6.peg.209"/>
<comment type="subcellular location">
    <subcellularLocation>
        <location evidence="9">Cytoplasm</location>
    </subcellularLocation>
</comment>
<evidence type="ECO:0000313" key="14">
    <source>
        <dbReference type="Proteomes" id="UP000078516"/>
    </source>
</evidence>
<organism evidence="13 14">
    <name type="scientific">Enterococcus thailandicus</name>
    <dbReference type="NCBI Taxonomy" id="417368"/>
    <lineage>
        <taxon>Bacteria</taxon>
        <taxon>Bacillati</taxon>
        <taxon>Bacillota</taxon>
        <taxon>Bacilli</taxon>
        <taxon>Lactobacillales</taxon>
        <taxon>Enterococcaceae</taxon>
        <taxon>Enterococcus</taxon>
    </lineage>
</organism>
<dbReference type="GO" id="GO:0033818">
    <property type="term" value="F:beta-ketoacyl-acyl-carrier-protein synthase III activity"/>
    <property type="evidence" value="ECO:0007669"/>
    <property type="project" value="UniProtKB-UniRule"/>
</dbReference>
<keyword evidence="9" id="KW-0963">Cytoplasm</keyword>
<keyword evidence="2 9" id="KW-0444">Lipid biosynthesis</keyword>
<keyword evidence="14" id="KW-1185">Reference proteome</keyword>
<dbReference type="NCBIfam" id="TIGR00747">
    <property type="entry name" value="fabH"/>
    <property type="match status" value="1"/>
</dbReference>
<dbReference type="InterPro" id="IPR004655">
    <property type="entry name" value="FabH"/>
</dbReference>
<dbReference type="HAMAP" id="MF_01815">
    <property type="entry name" value="FabH"/>
    <property type="match status" value="1"/>
</dbReference>
<sequence>MEQFGTITATASVLPERIVTNDELSQMMETSDEWIRSRTGIRERRCVTNQTTSDLCFLVAQKLLEKQKIQPEELDFIVVATISPDYAMPSVAAQVQGRLGATKAIAFDLSAACTGFVYALSIAEKLIRCGSKKGLVIGGETLSKLLDWTDRSTAVLFGDGAGGVLLEAGATQKLLVEHLATDGTRGSSLTAGYHENKSPFYSEKSEGSYYLQMVGRDIFDFAVRDVAKNLKEITQENSVDYLLLHQANQRIIEKIARKVKIPQEQFLANMDKYGNTSAASIPILLDEAVSAGTLQLGSNQKVVFTGYGGGLTWGSILMEL</sequence>
<evidence type="ECO:0000256" key="8">
    <source>
        <dbReference type="ARBA" id="ARBA00023315"/>
    </source>
</evidence>
<dbReference type="CDD" id="cd00830">
    <property type="entry name" value="KAS_III"/>
    <property type="match status" value="1"/>
</dbReference>
<comment type="subunit">
    <text evidence="9">Homodimer.</text>
</comment>
<dbReference type="InterPro" id="IPR016039">
    <property type="entry name" value="Thiolase-like"/>
</dbReference>
<dbReference type="InterPro" id="IPR013747">
    <property type="entry name" value="ACP_syn_III_C"/>
</dbReference>
<reference evidence="13 14" key="1">
    <citation type="submission" date="2016-04" db="EMBL/GenBank/DDBJ databases">
        <title>Draft genome of an Enterococcus thailandicus strain isolated from bovine feces.</title>
        <authorList>
            <person name="Beukers A.G."/>
            <person name="Zaheer R."/>
            <person name="Goji N."/>
            <person name="Cook S.R."/>
            <person name="Amoako K."/>
            <person name="Chaves A.V."/>
            <person name="Ward M.P."/>
            <person name="Mcallister T.A."/>
        </authorList>
    </citation>
    <scope>NUCLEOTIDE SEQUENCE [LARGE SCALE GENOMIC DNA]</scope>
    <source>
        <strain evidence="13 14">F0711D 46</strain>
    </source>
</reference>
<evidence type="ECO:0000313" key="12">
    <source>
        <dbReference type="EMBL" id="GEK36367.1"/>
    </source>
</evidence>
<dbReference type="SUPFAM" id="SSF53901">
    <property type="entry name" value="Thiolase-like"/>
    <property type="match status" value="1"/>
</dbReference>
<evidence type="ECO:0000256" key="2">
    <source>
        <dbReference type="ARBA" id="ARBA00022516"/>
    </source>
</evidence>
<comment type="pathway">
    <text evidence="9">Lipid metabolism; fatty acid biosynthesis.</text>
</comment>
<dbReference type="AlphaFoldDB" id="A0A179EVV0"/>
<keyword evidence="7 9" id="KW-0511">Multifunctional enzyme</keyword>
<dbReference type="GeneID" id="77487618"/>
<comment type="domain">
    <text evidence="9">The last Arg residue of the ACP-binding site is essential for the weak association between ACP/AcpP and FabH.</text>
</comment>
<dbReference type="EMBL" id="BJUG01000003">
    <property type="protein sequence ID" value="GEK36367.1"/>
    <property type="molecule type" value="Genomic_DNA"/>
</dbReference>
<protein>
    <recommendedName>
        <fullName evidence="9">Beta-ketoacyl-[acyl-carrier-protein] synthase III</fullName>
        <shortName evidence="9">Beta-ketoacyl-ACP synthase III</shortName>
        <shortName evidence="9">KAS III</shortName>
        <ecNumber evidence="9">2.3.1.180</ecNumber>
    </recommendedName>
    <alternativeName>
        <fullName evidence="9">3-oxoacyl-[acyl-carrier-protein] synthase 3</fullName>
    </alternativeName>
    <alternativeName>
        <fullName evidence="9">3-oxoacyl-[acyl-carrier-protein] synthase III</fullName>
    </alternativeName>
</protein>
<feature type="active site" evidence="9">
    <location>
        <position position="275"/>
    </location>
</feature>
<dbReference type="Proteomes" id="UP000321361">
    <property type="component" value="Unassembled WGS sequence"/>
</dbReference>
<feature type="active site" evidence="9">
    <location>
        <position position="245"/>
    </location>
</feature>
<comment type="function">
    <text evidence="9">Catalyzes the condensation reaction of fatty acid synthesis by the addition to an acyl acceptor of two carbons from malonyl-ACP. Catalyzes the first condensation reaction which initiates fatty acid synthesis and may therefore play a role in governing the total rate of fatty acid production. Possesses both acetoacetyl-ACP synthase and acetyl transacylase activities. Its substrate specificity determines the biosynthesis of branched-chain and/or straight-chain of fatty acids.</text>
</comment>
<dbReference type="PANTHER" id="PTHR43091:SF1">
    <property type="entry name" value="BETA-KETOACYL-[ACYL-CARRIER-PROTEIN] SYNTHASE III, CHLOROPLASTIC"/>
    <property type="match status" value="1"/>
</dbReference>
<comment type="similarity">
    <text evidence="1 9">Belongs to the thiolase-like superfamily. FabH family.</text>
</comment>
<dbReference type="KEGG" id="eth:CK496_08185"/>
<evidence type="ECO:0000256" key="3">
    <source>
        <dbReference type="ARBA" id="ARBA00022679"/>
    </source>
</evidence>
<accession>A0A179EVV0</accession>
<feature type="region of interest" description="ACP-binding" evidence="9">
    <location>
        <begin position="246"/>
        <end position="250"/>
    </location>
</feature>
<evidence type="ECO:0000256" key="9">
    <source>
        <dbReference type="HAMAP-Rule" id="MF_01815"/>
    </source>
</evidence>
<evidence type="ECO:0000313" key="15">
    <source>
        <dbReference type="Proteomes" id="UP000321361"/>
    </source>
</evidence>
<evidence type="ECO:0000256" key="4">
    <source>
        <dbReference type="ARBA" id="ARBA00022832"/>
    </source>
</evidence>
<dbReference type="Proteomes" id="UP000078516">
    <property type="component" value="Unassembled WGS sequence"/>
</dbReference>
<evidence type="ECO:0000256" key="1">
    <source>
        <dbReference type="ARBA" id="ARBA00008642"/>
    </source>
</evidence>
<reference evidence="12 15" key="2">
    <citation type="submission" date="2019-07" db="EMBL/GenBank/DDBJ databases">
        <title>Whole genome shotgun sequence of Enterococcus thailandicus NBRC 101867.</title>
        <authorList>
            <person name="Hosoyama A."/>
            <person name="Uohara A."/>
            <person name="Ohji S."/>
            <person name="Ichikawa N."/>
        </authorList>
    </citation>
    <scope>NUCLEOTIDE SEQUENCE [LARGE SCALE GENOMIC DNA]</scope>
    <source>
        <strain evidence="12 15">NBRC 101867</strain>
    </source>
</reference>
<feature type="domain" description="Beta-ketoacyl-[acyl-carrier-protein] synthase III C-terminal" evidence="10">
    <location>
        <begin position="235"/>
        <end position="319"/>
    </location>
</feature>
<evidence type="ECO:0000256" key="5">
    <source>
        <dbReference type="ARBA" id="ARBA00023098"/>
    </source>
</evidence>
<evidence type="ECO:0000256" key="7">
    <source>
        <dbReference type="ARBA" id="ARBA00023268"/>
    </source>
</evidence>
<dbReference type="GO" id="GO:0006633">
    <property type="term" value="P:fatty acid biosynthetic process"/>
    <property type="evidence" value="ECO:0007669"/>
    <property type="project" value="UniProtKB-UniRule"/>
</dbReference>
<dbReference type="GO" id="GO:0005737">
    <property type="term" value="C:cytoplasm"/>
    <property type="evidence" value="ECO:0007669"/>
    <property type="project" value="UniProtKB-SubCell"/>
</dbReference>
<dbReference type="NCBIfam" id="NF006829">
    <property type="entry name" value="PRK09352.1"/>
    <property type="match status" value="1"/>
</dbReference>
<dbReference type="Pfam" id="PF08541">
    <property type="entry name" value="ACP_syn_III_C"/>
    <property type="match status" value="1"/>
</dbReference>
<dbReference type="OrthoDB" id="9815506at2"/>
<keyword evidence="4 9" id="KW-0276">Fatty acid metabolism</keyword>
<gene>
    <name evidence="9 12" type="primary">fabH</name>
    <name evidence="13" type="ORF">A6E74_01190</name>
    <name evidence="12" type="ORF">ETH01_06540</name>
</gene>
<evidence type="ECO:0000259" key="10">
    <source>
        <dbReference type="Pfam" id="PF08541"/>
    </source>
</evidence>
<feature type="active site" evidence="9">
    <location>
        <position position="113"/>
    </location>
</feature>
<dbReference type="EMBL" id="LWMN01000001">
    <property type="protein sequence ID" value="OAQ57019.1"/>
    <property type="molecule type" value="Genomic_DNA"/>
</dbReference>
<keyword evidence="5 9" id="KW-0443">Lipid metabolism</keyword>
<name>A0A179EVV0_ENTTH</name>
<evidence type="ECO:0000313" key="13">
    <source>
        <dbReference type="EMBL" id="OAQ57019.1"/>
    </source>
</evidence>
<dbReference type="UniPathway" id="UPA00094"/>
<keyword evidence="8 9" id="KW-0012">Acyltransferase</keyword>
<dbReference type="Gene3D" id="3.40.47.10">
    <property type="match status" value="2"/>
</dbReference>